<dbReference type="EMBL" id="CAJMWW010000272">
    <property type="protein sequence ID" value="CAE6461759.1"/>
    <property type="molecule type" value="Genomic_DNA"/>
</dbReference>
<proteinExistence type="predicted"/>
<dbReference type="AlphaFoldDB" id="A0A8H3BI17"/>
<accession>A0A8H3BI17</accession>
<dbReference type="EMBL" id="CAJMWW010000192">
    <property type="protein sequence ID" value="CAE6456507.1"/>
    <property type="molecule type" value="Genomic_DNA"/>
</dbReference>
<organism evidence="2 4">
    <name type="scientific">Rhizoctonia solani</name>
    <dbReference type="NCBI Taxonomy" id="456999"/>
    <lineage>
        <taxon>Eukaryota</taxon>
        <taxon>Fungi</taxon>
        <taxon>Dikarya</taxon>
        <taxon>Basidiomycota</taxon>
        <taxon>Agaricomycotina</taxon>
        <taxon>Agaricomycetes</taxon>
        <taxon>Cantharellales</taxon>
        <taxon>Ceratobasidiaceae</taxon>
        <taxon>Rhizoctonia</taxon>
    </lineage>
</organism>
<evidence type="ECO:0000313" key="3">
    <source>
        <dbReference type="EMBL" id="CAE6461759.1"/>
    </source>
</evidence>
<reference evidence="2" key="1">
    <citation type="submission" date="2021-01" db="EMBL/GenBank/DDBJ databases">
        <authorList>
            <person name="Kaushik A."/>
        </authorList>
    </citation>
    <scope>NUCLEOTIDE SEQUENCE</scope>
    <source>
        <strain evidence="2">AG3-T5</strain>
    </source>
</reference>
<name>A0A8H3BI17_9AGAM</name>
<comment type="caution">
    <text evidence="2">The sequence shown here is derived from an EMBL/GenBank/DDBJ whole genome shotgun (WGS) entry which is preliminary data.</text>
</comment>
<gene>
    <name evidence="2" type="ORF">RDB_LOCUS139726</name>
    <name evidence="3" type="ORF">RDB_LOCUS153452</name>
</gene>
<dbReference type="Proteomes" id="UP000663841">
    <property type="component" value="Unassembled WGS sequence"/>
</dbReference>
<sequence>MVVDKDERLFNKAVGSVARPEEREDWQQQVERAGRGLPALANN</sequence>
<evidence type="ECO:0000313" key="4">
    <source>
        <dbReference type="Proteomes" id="UP000663841"/>
    </source>
</evidence>
<protein>
    <submittedName>
        <fullName evidence="2">Uncharacterized protein</fullName>
    </submittedName>
</protein>
<feature type="region of interest" description="Disordered" evidence="1">
    <location>
        <begin position="19"/>
        <end position="43"/>
    </location>
</feature>
<evidence type="ECO:0000313" key="2">
    <source>
        <dbReference type="EMBL" id="CAE6456507.1"/>
    </source>
</evidence>
<evidence type="ECO:0000256" key="1">
    <source>
        <dbReference type="SAM" id="MobiDB-lite"/>
    </source>
</evidence>